<proteinExistence type="predicted"/>
<protein>
    <submittedName>
        <fullName evidence="4">DsRNA-binding protein</fullName>
    </submittedName>
</protein>
<feature type="compositionally biased region" description="Pro residues" evidence="2">
    <location>
        <begin position="959"/>
        <end position="970"/>
    </location>
</feature>
<evidence type="ECO:0000313" key="4">
    <source>
        <dbReference type="EMBL" id="MFC7178482.1"/>
    </source>
</evidence>
<feature type="domain" description="DRBM" evidence="3">
    <location>
        <begin position="610"/>
        <end position="684"/>
    </location>
</feature>
<feature type="region of interest" description="Disordered" evidence="2">
    <location>
        <begin position="948"/>
        <end position="995"/>
    </location>
</feature>
<sequence>MNRWVGIVSLRETAPPTPVHRISLAIEAARHRTSYQLAGQIVPYAQMRSALRAIGQEHARHLEWGRYEYCVDLAGDFFDGGHPPTGLPSWLTNELQNLLYGKTNTSSMGRQRAQLDRRRPRSSPAHQHPESTRRGWTTDPEVDRTARSARSVPTSTRQRPSTEPVRSYIRTERRFDVHDVTYSALCEPPVSLVGTHGQVVREAVGNAVRGWDASPEVTAWLGLAAEHRSHLYESRHADQVTPNVLGILDRLGGTTLDVILLDAYVRWATPRKSGEQSVEHARRRAAADLALGAWVTDQGLARMGAGEAQQPARSVFEGVARQIIGVLSLCGEHEIARRLVASVWANLDRPSVEMGTDPVTLAQTAFRKEGLTYDYAEEGPDHRKVFRASVRTETGRMAEGTGQSKKAARAAAARALLDAYPQVVAAADAKRKADPVTGPASSPRPYSQPGVRHRDAVSDLAAMFELGYGSDGLLAQALTHVSWVHENQAAATAARQRDNQLLAHHGAHVAGHLAAHVRARRALGHDLTPDEDGARILTPSDDDMARLGTGLQLAEGLLTSHGESGQGRTAASDAAQAVVAAAWRVHGPRLLGRRPAVLDEWLSGLEHHHDPVTVLANLATTYGIDVEYTYDVSGPEHLTAFTATVGLRDARGRVHRWTEHLPGAPGKQEAKQATAEAVLDILATPVNGVVDDLLVRERDLLVFLLHAQLDGLGQPAERQRARMLARGDLGTDLLATSDTKAFLAWAERVRSLLGPDETAVPDTLRELYRKVLDDTRIGFGSLLHRMAASPGHDATSLVRRNAADAVRRALSSGPQATSVRDVVQAWWHDQAQATGVTIRDDMRQEVFHPLLVHLGALHETLTWCGEAAEAADTRIDVELSVQDGTLHVWLGLNKVDVRAACDDFARVLSHTLPYTDCLVGDDHVLLRLHGDHETAHHHPLATAGMDAYISGPVGRQRPTEPPSPSTPPAPDSSLASGGMWSDDDLVEPSADATEE</sequence>
<dbReference type="Pfam" id="PF00035">
    <property type="entry name" value="dsrm"/>
    <property type="match status" value="1"/>
</dbReference>
<comment type="caution">
    <text evidence="4">The sequence shown here is derived from an EMBL/GenBank/DDBJ whole genome shotgun (WGS) entry which is preliminary data.</text>
</comment>
<feature type="region of interest" description="Disordered" evidence="2">
    <location>
        <begin position="430"/>
        <end position="453"/>
    </location>
</feature>
<reference evidence="5" key="1">
    <citation type="journal article" date="2019" name="Int. J. Syst. Evol. Microbiol.">
        <title>The Global Catalogue of Microorganisms (GCM) 10K type strain sequencing project: providing services to taxonomists for standard genome sequencing and annotation.</title>
        <authorList>
            <consortium name="The Broad Institute Genomics Platform"/>
            <consortium name="The Broad Institute Genome Sequencing Center for Infectious Disease"/>
            <person name="Wu L."/>
            <person name="Ma J."/>
        </authorList>
    </citation>
    <scope>NUCLEOTIDE SEQUENCE [LARGE SCALE GENOMIC DNA]</scope>
    <source>
        <strain evidence="5">CGMCC 1.12859</strain>
    </source>
</reference>
<dbReference type="EMBL" id="JBHTAJ010000004">
    <property type="protein sequence ID" value="MFC7178482.1"/>
    <property type="molecule type" value="Genomic_DNA"/>
</dbReference>
<dbReference type="SMART" id="SM00358">
    <property type="entry name" value="DSRM"/>
    <property type="match status" value="2"/>
</dbReference>
<dbReference type="Proteomes" id="UP001596435">
    <property type="component" value="Unassembled WGS sequence"/>
</dbReference>
<feature type="compositionally biased region" description="Polar residues" evidence="2">
    <location>
        <begin position="151"/>
        <end position="161"/>
    </location>
</feature>
<dbReference type="RefSeq" id="WP_345707890.1">
    <property type="nucleotide sequence ID" value="NZ_BAABKV010000001.1"/>
</dbReference>
<keyword evidence="5" id="KW-1185">Reference proteome</keyword>
<dbReference type="PROSITE" id="PS50137">
    <property type="entry name" value="DS_RBD"/>
    <property type="match status" value="2"/>
</dbReference>
<name>A0ABW2FQU7_9ACTN</name>
<evidence type="ECO:0000259" key="3">
    <source>
        <dbReference type="PROSITE" id="PS50137"/>
    </source>
</evidence>
<organism evidence="4 5">
    <name type="scientific">Kitasatospora paranensis</name>
    <dbReference type="NCBI Taxonomy" id="258053"/>
    <lineage>
        <taxon>Bacteria</taxon>
        <taxon>Bacillati</taxon>
        <taxon>Actinomycetota</taxon>
        <taxon>Actinomycetes</taxon>
        <taxon>Kitasatosporales</taxon>
        <taxon>Streptomycetaceae</taxon>
        <taxon>Kitasatospora</taxon>
    </lineage>
</organism>
<evidence type="ECO:0000256" key="1">
    <source>
        <dbReference type="PROSITE-ProRule" id="PRU00266"/>
    </source>
</evidence>
<feature type="region of interest" description="Disordered" evidence="2">
    <location>
        <begin position="102"/>
        <end position="165"/>
    </location>
</feature>
<dbReference type="InterPro" id="IPR014720">
    <property type="entry name" value="dsRBD_dom"/>
</dbReference>
<evidence type="ECO:0000256" key="2">
    <source>
        <dbReference type="SAM" id="MobiDB-lite"/>
    </source>
</evidence>
<gene>
    <name evidence="4" type="ORF">ACFQMG_02765</name>
</gene>
<dbReference type="Gene3D" id="3.30.160.20">
    <property type="match status" value="2"/>
</dbReference>
<evidence type="ECO:0000313" key="5">
    <source>
        <dbReference type="Proteomes" id="UP001596435"/>
    </source>
</evidence>
<dbReference type="SUPFAM" id="SSF54768">
    <property type="entry name" value="dsRNA-binding domain-like"/>
    <property type="match status" value="2"/>
</dbReference>
<feature type="compositionally biased region" description="Acidic residues" evidence="2">
    <location>
        <begin position="981"/>
        <end position="995"/>
    </location>
</feature>
<accession>A0ABW2FQU7</accession>
<feature type="domain" description="DRBM" evidence="3">
    <location>
        <begin position="357"/>
        <end position="422"/>
    </location>
</feature>
<keyword evidence="1" id="KW-0694">RNA-binding</keyword>